<organism evidence="3 4">
    <name type="scientific">Trinickia terrae</name>
    <dbReference type="NCBI Taxonomy" id="2571161"/>
    <lineage>
        <taxon>Bacteria</taxon>
        <taxon>Pseudomonadati</taxon>
        <taxon>Pseudomonadota</taxon>
        <taxon>Betaproteobacteria</taxon>
        <taxon>Burkholderiales</taxon>
        <taxon>Burkholderiaceae</taxon>
        <taxon>Trinickia</taxon>
    </lineage>
</organism>
<sequence>MSGTAVDSRVRSSLDGVPKTKAVVVSGPGASAKWESPEPFQQRLAKVRAARNPLREASRVLLRAQADMPDGLRSQSEIAALAAALVEELHTFESLCVAAGVRRDHMLGARYCLCAALDEAALQTDWGKSREGAAAWNARSLAAAFREDGEGGQKIYLLIGYLMTDTQTHLHLLEVIYRLLSCGFEGRYRLDENERAKHEALRKRLYEEIAARRGNPAPLDLFVSEPAVANGERASPLEFPLWITVAVLSVILLGMFGYFRHELNEQAARIRDPFSVIERAKPNPAEPAAS</sequence>
<dbReference type="OrthoDB" id="345640at2"/>
<dbReference type="InterPro" id="IPR017732">
    <property type="entry name" value="T4/T6SS_DotU"/>
</dbReference>
<dbReference type="Pfam" id="PF09850">
    <property type="entry name" value="DotU"/>
    <property type="match status" value="1"/>
</dbReference>
<keyword evidence="1" id="KW-1133">Transmembrane helix</keyword>
<dbReference type="Proteomes" id="UP000305539">
    <property type="component" value="Unassembled WGS sequence"/>
</dbReference>
<dbReference type="NCBIfam" id="NF038228">
    <property type="entry name" value="IcmH_DotU_IVB"/>
    <property type="match status" value="1"/>
</dbReference>
<dbReference type="InterPro" id="IPR038522">
    <property type="entry name" value="T4/T6SS_DotU_sf"/>
</dbReference>
<dbReference type="RefSeq" id="WP_136893721.1">
    <property type="nucleotide sequence ID" value="NZ_SWJE01000005.1"/>
</dbReference>
<dbReference type="PANTHER" id="PTHR38033">
    <property type="entry name" value="MEMBRANE PROTEIN-RELATED"/>
    <property type="match status" value="1"/>
</dbReference>
<protein>
    <recommendedName>
        <fullName evidence="2">Type IV / VI secretion system DotU domain-containing protein</fullName>
    </recommendedName>
</protein>
<dbReference type="EMBL" id="SWJE01000005">
    <property type="protein sequence ID" value="TKC89194.1"/>
    <property type="molecule type" value="Genomic_DNA"/>
</dbReference>
<evidence type="ECO:0000313" key="4">
    <source>
        <dbReference type="Proteomes" id="UP000305539"/>
    </source>
</evidence>
<evidence type="ECO:0000256" key="1">
    <source>
        <dbReference type="SAM" id="Phobius"/>
    </source>
</evidence>
<evidence type="ECO:0000313" key="3">
    <source>
        <dbReference type="EMBL" id="TKC89194.1"/>
    </source>
</evidence>
<comment type="caution">
    <text evidence="3">The sequence shown here is derived from an EMBL/GenBank/DDBJ whole genome shotgun (WGS) entry which is preliminary data.</text>
</comment>
<proteinExistence type="predicted"/>
<reference evidence="3 4" key="1">
    <citation type="submission" date="2019-04" db="EMBL/GenBank/DDBJ databases">
        <title>Trinickia sp. 7GSK02, isolated from subtropical forest soil.</title>
        <authorList>
            <person name="Gao Z.-H."/>
            <person name="Qiu L.-H."/>
        </authorList>
    </citation>
    <scope>NUCLEOTIDE SEQUENCE [LARGE SCALE GENOMIC DNA]</scope>
    <source>
        <strain evidence="3 4">7GSK02</strain>
    </source>
</reference>
<name>A0A4U1I717_9BURK</name>
<dbReference type="NCBIfam" id="TIGR03349">
    <property type="entry name" value="IV_VI_DotU"/>
    <property type="match status" value="1"/>
</dbReference>
<keyword evidence="1" id="KW-0812">Transmembrane</keyword>
<dbReference type="AlphaFoldDB" id="A0A4U1I717"/>
<dbReference type="PANTHER" id="PTHR38033:SF1">
    <property type="entry name" value="DOTU FAMILY TYPE IV_VI SECRETION SYSTEM PROTEIN"/>
    <property type="match status" value="1"/>
</dbReference>
<keyword evidence="1" id="KW-0472">Membrane</keyword>
<evidence type="ECO:0000259" key="2">
    <source>
        <dbReference type="Pfam" id="PF09850"/>
    </source>
</evidence>
<feature type="domain" description="Type IV / VI secretion system DotU" evidence="2">
    <location>
        <begin position="53"/>
        <end position="261"/>
    </location>
</feature>
<gene>
    <name evidence="3" type="ORF">FAZ69_09490</name>
</gene>
<accession>A0A4U1I717</accession>
<dbReference type="Gene3D" id="1.25.40.590">
    <property type="entry name" value="Type IV / VI secretion system, DotU"/>
    <property type="match status" value="1"/>
</dbReference>
<feature type="transmembrane region" description="Helical" evidence="1">
    <location>
        <begin position="239"/>
        <end position="259"/>
    </location>
</feature>
<keyword evidence="4" id="KW-1185">Reference proteome</keyword>